<dbReference type="EMBL" id="JAEPRC010000032">
    <property type="protein sequence ID" value="KAG2213745.1"/>
    <property type="molecule type" value="Genomic_DNA"/>
</dbReference>
<dbReference type="PRINTS" id="PR00081">
    <property type="entry name" value="GDHRDH"/>
</dbReference>
<evidence type="ECO:0000313" key="6">
    <source>
        <dbReference type="Proteomes" id="UP000650833"/>
    </source>
</evidence>
<evidence type="ECO:0000256" key="2">
    <source>
        <dbReference type="ARBA" id="ARBA00022857"/>
    </source>
</evidence>
<evidence type="ECO:0008006" key="7">
    <source>
        <dbReference type="Google" id="ProtNLM"/>
    </source>
</evidence>
<dbReference type="InterPro" id="IPR002347">
    <property type="entry name" value="SDR_fam"/>
</dbReference>
<dbReference type="OrthoDB" id="9876299at2759"/>
<dbReference type="PRINTS" id="PR00080">
    <property type="entry name" value="SDRFAMILY"/>
</dbReference>
<proteinExistence type="inferred from homology"/>
<reference evidence="5" key="1">
    <citation type="submission" date="2020-12" db="EMBL/GenBank/DDBJ databases">
        <title>Metabolic potential, ecology and presence of endohyphal bacteria is reflected in genomic diversity of Mucoromycotina.</title>
        <authorList>
            <person name="Muszewska A."/>
            <person name="Okrasinska A."/>
            <person name="Steczkiewicz K."/>
            <person name="Drgas O."/>
            <person name="Orlowska M."/>
            <person name="Perlinska-Lenart U."/>
            <person name="Aleksandrzak-Piekarczyk T."/>
            <person name="Szatraj K."/>
            <person name="Zielenkiewicz U."/>
            <person name="Pilsyk S."/>
            <person name="Malc E."/>
            <person name="Mieczkowski P."/>
            <person name="Kruszewska J.S."/>
            <person name="Biernat P."/>
            <person name="Pawlowska J."/>
        </authorList>
    </citation>
    <scope>NUCLEOTIDE SEQUENCE</scope>
    <source>
        <strain evidence="5">CBS 226.32</strain>
    </source>
</reference>
<sequence length="240" mass="25675">MVKTYIVTGASRGIGLEFVKQIAAAGNIVFACARNPDGSEALLDLVDNTKVFTVKLDALNDESIKAAAAEIDSKAPQGADYLINNAGICGTMGLDFESSSKEELTNVFDTNLVAVNEVTKAFVPILRKRGEDQIKKILNISSTLGSIGQMEDANGWGFGVAYCVSKASVNMLTKMTANKLSKENFVVFASHPGWVKTSMGGEDAPVTPEESIRGQLANLDKFGKEENGGFYDFEGNALSW</sequence>
<dbReference type="CDD" id="cd05325">
    <property type="entry name" value="carb_red_sniffer_like_SDR_c"/>
    <property type="match status" value="1"/>
</dbReference>
<evidence type="ECO:0000313" key="5">
    <source>
        <dbReference type="EMBL" id="KAG2213745.1"/>
    </source>
</evidence>
<dbReference type="SUPFAM" id="SSF51735">
    <property type="entry name" value="NAD(P)-binding Rossmann-fold domains"/>
    <property type="match status" value="1"/>
</dbReference>
<dbReference type="GO" id="GO:0005737">
    <property type="term" value="C:cytoplasm"/>
    <property type="evidence" value="ECO:0007669"/>
    <property type="project" value="TreeGrafter"/>
</dbReference>
<protein>
    <recommendedName>
        <fullName evidence="7">C-factor</fullName>
    </recommendedName>
</protein>
<gene>
    <name evidence="5" type="ORF">INT46_009893</name>
</gene>
<comment type="caution">
    <text evidence="5">The sequence shown here is derived from an EMBL/GenBank/DDBJ whole genome shotgun (WGS) entry which is preliminary data.</text>
</comment>
<keyword evidence="3" id="KW-0560">Oxidoreductase</keyword>
<organism evidence="5 6">
    <name type="scientific">Mucor plumbeus</name>
    <dbReference type="NCBI Taxonomy" id="97098"/>
    <lineage>
        <taxon>Eukaryota</taxon>
        <taxon>Fungi</taxon>
        <taxon>Fungi incertae sedis</taxon>
        <taxon>Mucoromycota</taxon>
        <taxon>Mucoromycotina</taxon>
        <taxon>Mucoromycetes</taxon>
        <taxon>Mucorales</taxon>
        <taxon>Mucorineae</taxon>
        <taxon>Mucoraceae</taxon>
        <taxon>Mucor</taxon>
    </lineage>
</organism>
<comment type="similarity">
    <text evidence="1 4">Belongs to the short-chain dehydrogenases/reductases (SDR) family.</text>
</comment>
<accession>A0A8H7RNF4</accession>
<keyword evidence="2" id="KW-0521">NADP</keyword>
<evidence type="ECO:0000256" key="3">
    <source>
        <dbReference type="ARBA" id="ARBA00023002"/>
    </source>
</evidence>
<dbReference type="InterPro" id="IPR036291">
    <property type="entry name" value="NAD(P)-bd_dom_sf"/>
</dbReference>
<dbReference type="Pfam" id="PF00106">
    <property type="entry name" value="adh_short"/>
    <property type="match status" value="1"/>
</dbReference>
<dbReference type="PANTHER" id="PTHR43544">
    <property type="entry name" value="SHORT-CHAIN DEHYDROGENASE/REDUCTASE"/>
    <property type="match status" value="1"/>
</dbReference>
<dbReference type="Gene3D" id="3.40.50.720">
    <property type="entry name" value="NAD(P)-binding Rossmann-like Domain"/>
    <property type="match status" value="1"/>
</dbReference>
<dbReference type="Proteomes" id="UP000650833">
    <property type="component" value="Unassembled WGS sequence"/>
</dbReference>
<dbReference type="PANTHER" id="PTHR43544:SF7">
    <property type="entry name" value="NADB-LER2"/>
    <property type="match status" value="1"/>
</dbReference>
<dbReference type="GO" id="GO:0016491">
    <property type="term" value="F:oxidoreductase activity"/>
    <property type="evidence" value="ECO:0007669"/>
    <property type="project" value="UniProtKB-KW"/>
</dbReference>
<evidence type="ECO:0000256" key="1">
    <source>
        <dbReference type="ARBA" id="ARBA00006484"/>
    </source>
</evidence>
<dbReference type="InterPro" id="IPR051468">
    <property type="entry name" value="Fungal_SecMetab_SDRs"/>
</dbReference>
<name>A0A8H7RNF4_9FUNG</name>
<dbReference type="AlphaFoldDB" id="A0A8H7RNF4"/>
<keyword evidence="6" id="KW-1185">Reference proteome</keyword>
<dbReference type="PROSITE" id="PS51257">
    <property type="entry name" value="PROKAR_LIPOPROTEIN"/>
    <property type="match status" value="1"/>
</dbReference>
<evidence type="ECO:0000256" key="4">
    <source>
        <dbReference type="RuleBase" id="RU000363"/>
    </source>
</evidence>